<protein>
    <submittedName>
        <fullName evidence="2">Exonuclease SbcC</fullName>
    </submittedName>
</protein>
<dbReference type="AlphaFoldDB" id="A0A5P2BPJ1"/>
<proteinExistence type="predicted"/>
<name>A0A5P2BPJ1_STRVZ</name>
<keyword evidence="2" id="KW-0269">Exonuclease</keyword>
<keyword evidence="3" id="KW-1185">Reference proteome</keyword>
<accession>A0A5P2BPJ1</accession>
<sequence length="185" mass="19101">MAGESGTADRAGAAEVALDRQDLREVTAFAAACAQEVLAVFEADRPDDARPRDAIDAAWEFARGGERGKRLRDTAWAALKAAKEADSEAAREAARAATAAAGAAYLHPLVKATQVKHILGAAAHAARTAELAAGDDRTVGAAHIERAARRAAPAVVDVLARYPAAPAGGGRVGELIRGLDAYLRS</sequence>
<keyword evidence="2" id="KW-0378">Hydrolase</keyword>
<reference evidence="2 3" key="1">
    <citation type="submission" date="2018-05" db="EMBL/GenBank/DDBJ databases">
        <title>Streptomyces venezuelae.</title>
        <authorList>
            <person name="Kim W."/>
            <person name="Lee N."/>
            <person name="Cho B.-K."/>
        </authorList>
    </citation>
    <scope>NUCLEOTIDE SEQUENCE [LARGE SCALE GENOMIC DNA]</scope>
    <source>
        <strain evidence="2 3">ATCC 14583</strain>
    </source>
</reference>
<organism evidence="2 3">
    <name type="scientific">Streptomyces venezuelae</name>
    <dbReference type="NCBI Taxonomy" id="54571"/>
    <lineage>
        <taxon>Bacteria</taxon>
        <taxon>Bacillati</taxon>
        <taxon>Actinomycetota</taxon>
        <taxon>Actinomycetes</taxon>
        <taxon>Kitasatosporales</taxon>
        <taxon>Streptomycetaceae</taxon>
        <taxon>Streptomyces</taxon>
    </lineage>
</organism>
<gene>
    <name evidence="2" type="ORF">DEJ47_35330</name>
</gene>
<dbReference type="RefSeq" id="WP_150175185.1">
    <property type="nucleotide sequence ID" value="NZ_CP029193.1"/>
</dbReference>
<evidence type="ECO:0000313" key="2">
    <source>
        <dbReference type="EMBL" id="QES30991.1"/>
    </source>
</evidence>
<dbReference type="InterPro" id="IPR048667">
    <property type="entry name" value="Imm5-like"/>
</dbReference>
<dbReference type="GO" id="GO:0004527">
    <property type="term" value="F:exonuclease activity"/>
    <property type="evidence" value="ECO:0007669"/>
    <property type="project" value="UniProtKB-KW"/>
</dbReference>
<dbReference type="Pfam" id="PF21805">
    <property type="entry name" value="Imm5_like"/>
    <property type="match status" value="1"/>
</dbReference>
<keyword evidence="2" id="KW-0540">Nuclease</keyword>
<evidence type="ECO:0000259" key="1">
    <source>
        <dbReference type="Pfam" id="PF21805"/>
    </source>
</evidence>
<dbReference type="Proteomes" id="UP000323046">
    <property type="component" value="Chromosome"/>
</dbReference>
<evidence type="ECO:0000313" key="3">
    <source>
        <dbReference type="Proteomes" id="UP000323046"/>
    </source>
</evidence>
<dbReference type="EMBL" id="CP029193">
    <property type="protein sequence ID" value="QES30991.1"/>
    <property type="molecule type" value="Genomic_DNA"/>
</dbReference>
<feature type="domain" description="Imm-5-like" evidence="1">
    <location>
        <begin position="18"/>
        <end position="138"/>
    </location>
</feature>
<dbReference type="OrthoDB" id="166981at2"/>